<accession>A0A6M2BMB2</accession>
<gene>
    <name evidence="8" type="primary">modA</name>
    <name evidence="8" type="ORF">G7Y85_01295</name>
</gene>
<feature type="binding site" evidence="6">
    <location>
        <position position="152"/>
    </location>
    <ligand>
        <name>molybdate</name>
        <dbReference type="ChEBI" id="CHEBI:36264"/>
    </ligand>
</feature>
<evidence type="ECO:0000313" key="8">
    <source>
        <dbReference type="EMBL" id="NGY03391.1"/>
    </source>
</evidence>
<feature type="binding site" evidence="6">
    <location>
        <position position="197"/>
    </location>
    <ligand>
        <name>molybdate</name>
        <dbReference type="ChEBI" id="CHEBI:36264"/>
    </ligand>
</feature>
<sequence>MINSPLSKTAPRLACTFALALLLGTTAARAGEIHVYAAASLTDAVGELADDYSRAHPGVEVKPVFASSSTLAKQIDAGAPASIFISADRKWMDYLVQRKRVAADVPHDLLGNALVMIAPKGESFALRFDTGFKPADAFQGRLCMGDPEVVPAGIYGKEALTHLGWWPALQDRVVGADDVRAALAFVERGECAAGIVYSSDAQISDKVEIVGRFPEDSHTPIIYPAALLDGESGDARDFLRYLRTPTARAVFAHYGFTLLDR</sequence>
<dbReference type="SUPFAM" id="SSF53850">
    <property type="entry name" value="Periplasmic binding protein-like II"/>
    <property type="match status" value="1"/>
</dbReference>
<feature type="binding site" evidence="6">
    <location>
        <position position="179"/>
    </location>
    <ligand>
        <name>molybdate</name>
        <dbReference type="ChEBI" id="CHEBI:36264"/>
    </ligand>
</feature>
<evidence type="ECO:0000256" key="5">
    <source>
        <dbReference type="ARBA" id="ARBA00062515"/>
    </source>
</evidence>
<evidence type="ECO:0000256" key="7">
    <source>
        <dbReference type="SAM" id="SignalP"/>
    </source>
</evidence>
<protein>
    <submittedName>
        <fullName evidence="8">Molybdate ABC transporter substrate-binding protein</fullName>
    </submittedName>
</protein>
<keyword evidence="9" id="KW-1185">Reference proteome</keyword>
<evidence type="ECO:0000256" key="2">
    <source>
        <dbReference type="ARBA" id="ARBA00022505"/>
    </source>
</evidence>
<comment type="caution">
    <text evidence="8">The sequence shown here is derived from an EMBL/GenBank/DDBJ whole genome shotgun (WGS) entry which is preliminary data.</text>
</comment>
<evidence type="ECO:0000313" key="9">
    <source>
        <dbReference type="Proteomes" id="UP000472676"/>
    </source>
</evidence>
<evidence type="ECO:0000256" key="6">
    <source>
        <dbReference type="PIRSR" id="PIRSR004846-1"/>
    </source>
</evidence>
<evidence type="ECO:0000256" key="4">
    <source>
        <dbReference type="ARBA" id="ARBA00022729"/>
    </source>
</evidence>
<dbReference type="Gene3D" id="3.40.190.10">
    <property type="entry name" value="Periplasmic binding protein-like II"/>
    <property type="match status" value="2"/>
</dbReference>
<dbReference type="GO" id="GO:0030973">
    <property type="term" value="F:molybdate ion binding"/>
    <property type="evidence" value="ECO:0007669"/>
    <property type="project" value="TreeGrafter"/>
</dbReference>
<dbReference type="InterPro" id="IPR050682">
    <property type="entry name" value="ModA/WtpA"/>
</dbReference>
<keyword evidence="3 6" id="KW-0479">Metal-binding</keyword>
<dbReference type="NCBIfam" id="TIGR01256">
    <property type="entry name" value="modA"/>
    <property type="match status" value="1"/>
</dbReference>
<evidence type="ECO:0000256" key="3">
    <source>
        <dbReference type="ARBA" id="ARBA00022723"/>
    </source>
</evidence>
<dbReference type="PANTHER" id="PTHR30632:SF17">
    <property type="entry name" value="MOLYBDATE-BINDING PROTEIN MODA"/>
    <property type="match status" value="1"/>
</dbReference>
<comment type="similarity">
    <text evidence="1">Belongs to the bacterial solute-binding protein ModA family.</text>
</comment>
<dbReference type="AlphaFoldDB" id="A0A6M2BMB2"/>
<dbReference type="CDD" id="cd13536">
    <property type="entry name" value="PBP2_EcModA"/>
    <property type="match status" value="1"/>
</dbReference>
<dbReference type="PANTHER" id="PTHR30632">
    <property type="entry name" value="MOLYBDATE-BINDING PERIPLASMIC PROTEIN"/>
    <property type="match status" value="1"/>
</dbReference>
<dbReference type="GO" id="GO:0030288">
    <property type="term" value="C:outer membrane-bounded periplasmic space"/>
    <property type="evidence" value="ECO:0007669"/>
    <property type="project" value="TreeGrafter"/>
</dbReference>
<dbReference type="GO" id="GO:1901359">
    <property type="term" value="F:tungstate binding"/>
    <property type="evidence" value="ECO:0007669"/>
    <property type="project" value="UniProtKB-ARBA"/>
</dbReference>
<dbReference type="GO" id="GO:0015689">
    <property type="term" value="P:molybdate ion transport"/>
    <property type="evidence" value="ECO:0007669"/>
    <property type="project" value="InterPro"/>
</dbReference>
<dbReference type="GO" id="GO:0046872">
    <property type="term" value="F:metal ion binding"/>
    <property type="evidence" value="ECO:0007669"/>
    <property type="project" value="UniProtKB-KW"/>
</dbReference>
<reference evidence="8 9" key="1">
    <citation type="journal article" date="2014" name="Int. J. Syst. Evol. Microbiol.">
        <title>Solimonas terrae sp. nov., isolated from soil.</title>
        <authorList>
            <person name="Kim S.J."/>
            <person name="Moon J.Y."/>
            <person name="Weon H.Y."/>
            <person name="Ahn J.H."/>
            <person name="Chen W.M."/>
            <person name="Kwon S.W."/>
        </authorList>
    </citation>
    <scope>NUCLEOTIDE SEQUENCE [LARGE SCALE GENOMIC DNA]</scope>
    <source>
        <strain evidence="8 9">KIS83-12</strain>
    </source>
</reference>
<keyword evidence="2 6" id="KW-0500">Molybdenum</keyword>
<dbReference type="Proteomes" id="UP000472676">
    <property type="component" value="Unassembled WGS sequence"/>
</dbReference>
<feature type="binding site" evidence="6">
    <location>
        <position position="68"/>
    </location>
    <ligand>
        <name>molybdate</name>
        <dbReference type="ChEBI" id="CHEBI:36264"/>
    </ligand>
</feature>
<keyword evidence="4 7" id="KW-0732">Signal</keyword>
<feature type="chain" id="PRO_5026843169" evidence="7">
    <location>
        <begin position="31"/>
        <end position="261"/>
    </location>
</feature>
<dbReference type="PIRSF" id="PIRSF004846">
    <property type="entry name" value="ModA"/>
    <property type="match status" value="1"/>
</dbReference>
<evidence type="ECO:0000256" key="1">
    <source>
        <dbReference type="ARBA" id="ARBA00009175"/>
    </source>
</evidence>
<feature type="binding site" evidence="6">
    <location>
        <position position="40"/>
    </location>
    <ligand>
        <name>molybdate</name>
        <dbReference type="ChEBI" id="CHEBI:36264"/>
    </ligand>
</feature>
<organism evidence="8 9">
    <name type="scientific">Solimonas terrae</name>
    <dbReference type="NCBI Taxonomy" id="1396819"/>
    <lineage>
        <taxon>Bacteria</taxon>
        <taxon>Pseudomonadati</taxon>
        <taxon>Pseudomonadota</taxon>
        <taxon>Gammaproteobacteria</taxon>
        <taxon>Nevskiales</taxon>
        <taxon>Nevskiaceae</taxon>
        <taxon>Solimonas</taxon>
    </lineage>
</organism>
<dbReference type="InterPro" id="IPR005950">
    <property type="entry name" value="ModA"/>
</dbReference>
<name>A0A6M2BMB2_9GAMM</name>
<dbReference type="EMBL" id="JAAMOW010000001">
    <property type="protein sequence ID" value="NGY03391.1"/>
    <property type="molecule type" value="Genomic_DNA"/>
</dbReference>
<proteinExistence type="inferred from homology"/>
<dbReference type="RefSeq" id="WP_166250805.1">
    <property type="nucleotide sequence ID" value="NZ_JAAMOW010000001.1"/>
</dbReference>
<dbReference type="NCBIfam" id="NF007958">
    <property type="entry name" value="PRK10677.1"/>
    <property type="match status" value="1"/>
</dbReference>
<dbReference type="FunFam" id="3.40.190.10:FF:000035">
    <property type="entry name" value="Molybdate ABC transporter substrate-binding protein"/>
    <property type="match status" value="1"/>
</dbReference>
<dbReference type="Pfam" id="PF13531">
    <property type="entry name" value="SBP_bac_11"/>
    <property type="match status" value="1"/>
</dbReference>
<comment type="subunit">
    <text evidence="5">The complex is composed of two ATP-binding proteins (ModC), two transmembrane proteins (ModB) and a solute-binding protein (ModA).</text>
</comment>
<feature type="signal peptide" evidence="7">
    <location>
        <begin position="1"/>
        <end position="30"/>
    </location>
</feature>